<evidence type="ECO:0000256" key="1">
    <source>
        <dbReference type="ARBA" id="ARBA00022630"/>
    </source>
</evidence>
<proteinExistence type="predicted"/>
<dbReference type="PANTHER" id="PTHR42847">
    <property type="entry name" value="ALKANESULFONATE MONOOXYGENASE"/>
    <property type="match status" value="1"/>
</dbReference>
<dbReference type="NCBIfam" id="TIGR03619">
    <property type="entry name" value="F420_Rv2161c"/>
    <property type="match status" value="1"/>
</dbReference>
<keyword evidence="2" id="KW-0288">FMN</keyword>
<dbReference type="Pfam" id="PF00296">
    <property type="entry name" value="Bac_luciferase"/>
    <property type="match status" value="1"/>
</dbReference>
<evidence type="ECO:0000256" key="2">
    <source>
        <dbReference type="ARBA" id="ARBA00022643"/>
    </source>
</evidence>
<gene>
    <name evidence="6" type="ORF">GBAR_LOCUS5193</name>
</gene>
<evidence type="ECO:0000256" key="4">
    <source>
        <dbReference type="ARBA" id="ARBA00023033"/>
    </source>
</evidence>
<dbReference type="InterPro" id="IPR036661">
    <property type="entry name" value="Luciferase-like_sf"/>
</dbReference>
<keyword evidence="1" id="KW-0285">Flavoprotein</keyword>
<dbReference type="InterPro" id="IPR011251">
    <property type="entry name" value="Luciferase-like_dom"/>
</dbReference>
<accession>A0AA35W4S3</accession>
<name>A0AA35W4S3_GEOBA</name>
<evidence type="ECO:0000256" key="3">
    <source>
        <dbReference type="ARBA" id="ARBA00023002"/>
    </source>
</evidence>
<protein>
    <submittedName>
        <fullName evidence="6">Uncharacterized protein Mb0965c</fullName>
    </submittedName>
</protein>
<evidence type="ECO:0000313" key="6">
    <source>
        <dbReference type="EMBL" id="CAI8007434.1"/>
    </source>
</evidence>
<dbReference type="AlphaFoldDB" id="A0AA35W4S3"/>
<dbReference type="GO" id="GO:0008726">
    <property type="term" value="F:alkanesulfonate monooxygenase activity"/>
    <property type="evidence" value="ECO:0007669"/>
    <property type="project" value="TreeGrafter"/>
</dbReference>
<sequence length="320" mass="35566">MQLGAIFPQTEIGADPIAVKDFAQAAEALGYEHLLVFDHVLGADHTQRAEWNRPYNKDDMFHEPFVMFGYLAALTEKIEFCTGIIILPQRQTALVAKQTAEVDVLTNGRLRLGIGVGWNEVEFEALGENWENRGRRSAEQVEVMRMLWTQEVVNYEGRYHKITHAGINPLPDSGEPHPGSTLRIRIMTDQESNVTLIWAADLVRHSAFLRQEIAGIDFGVMTDLTGLSEDGIASAVQEFDRSAQVTAQFKRLVHGIPVGSFVVTGAAKGVSRRDRRVKWASQSYSEEELTRLIEVNPGGRRSTVTPLSVVYAPEHDAGAV</sequence>
<evidence type="ECO:0000259" key="5">
    <source>
        <dbReference type="Pfam" id="PF00296"/>
    </source>
</evidence>
<dbReference type="EMBL" id="CASHTH010000771">
    <property type="protein sequence ID" value="CAI8007434.1"/>
    <property type="molecule type" value="Genomic_DNA"/>
</dbReference>
<dbReference type="PANTHER" id="PTHR42847:SF4">
    <property type="entry name" value="ALKANESULFONATE MONOOXYGENASE-RELATED"/>
    <property type="match status" value="1"/>
</dbReference>
<keyword evidence="4" id="KW-0503">Monooxygenase</keyword>
<comment type="caution">
    <text evidence="6">The sequence shown here is derived from an EMBL/GenBank/DDBJ whole genome shotgun (WGS) entry which is preliminary data.</text>
</comment>
<dbReference type="InterPro" id="IPR050172">
    <property type="entry name" value="SsuD_RutA_monooxygenase"/>
</dbReference>
<reference evidence="6" key="1">
    <citation type="submission" date="2023-03" db="EMBL/GenBank/DDBJ databases">
        <authorList>
            <person name="Steffen K."/>
            <person name="Cardenas P."/>
        </authorList>
    </citation>
    <scope>NUCLEOTIDE SEQUENCE</scope>
</reference>
<feature type="domain" description="Luciferase-like" evidence="5">
    <location>
        <begin position="15"/>
        <end position="175"/>
    </location>
</feature>
<dbReference type="Proteomes" id="UP001174909">
    <property type="component" value="Unassembled WGS sequence"/>
</dbReference>
<dbReference type="SUPFAM" id="SSF51679">
    <property type="entry name" value="Bacterial luciferase-like"/>
    <property type="match status" value="1"/>
</dbReference>
<keyword evidence="3" id="KW-0560">Oxidoreductase</keyword>
<evidence type="ECO:0000313" key="7">
    <source>
        <dbReference type="Proteomes" id="UP001174909"/>
    </source>
</evidence>
<keyword evidence="7" id="KW-1185">Reference proteome</keyword>
<dbReference type="GO" id="GO:0046306">
    <property type="term" value="P:alkanesulfonate catabolic process"/>
    <property type="evidence" value="ECO:0007669"/>
    <property type="project" value="TreeGrafter"/>
</dbReference>
<organism evidence="6 7">
    <name type="scientific">Geodia barretti</name>
    <name type="common">Barrett's horny sponge</name>
    <dbReference type="NCBI Taxonomy" id="519541"/>
    <lineage>
        <taxon>Eukaryota</taxon>
        <taxon>Metazoa</taxon>
        <taxon>Porifera</taxon>
        <taxon>Demospongiae</taxon>
        <taxon>Heteroscleromorpha</taxon>
        <taxon>Tetractinellida</taxon>
        <taxon>Astrophorina</taxon>
        <taxon>Geodiidae</taxon>
        <taxon>Geodia</taxon>
    </lineage>
</organism>
<dbReference type="InterPro" id="IPR019921">
    <property type="entry name" value="Lucif-like_OxRdtase_Rv2161c"/>
</dbReference>
<dbReference type="Gene3D" id="3.20.20.30">
    <property type="entry name" value="Luciferase-like domain"/>
    <property type="match status" value="1"/>
</dbReference>